<evidence type="ECO:0000313" key="2">
    <source>
        <dbReference type="Proteomes" id="UP000600946"/>
    </source>
</evidence>
<dbReference type="EMBL" id="BMUU01000001">
    <property type="protein sequence ID" value="GGY13766.1"/>
    <property type="molecule type" value="Genomic_DNA"/>
</dbReference>
<name>A0ABQ2ZE26_9ACTN</name>
<reference evidence="2" key="1">
    <citation type="journal article" date="2019" name="Int. J. Syst. Evol. Microbiol.">
        <title>The Global Catalogue of Microorganisms (GCM) 10K type strain sequencing project: providing services to taxonomists for standard genome sequencing and annotation.</title>
        <authorList>
            <consortium name="The Broad Institute Genomics Platform"/>
            <consortium name="The Broad Institute Genome Sequencing Center for Infectious Disease"/>
            <person name="Wu L."/>
            <person name="Ma J."/>
        </authorList>
    </citation>
    <scope>NUCLEOTIDE SEQUENCE [LARGE SCALE GENOMIC DNA]</scope>
    <source>
        <strain evidence="2">JCM 4594</strain>
    </source>
</reference>
<dbReference type="RefSeq" id="WP_161252049.1">
    <property type="nucleotide sequence ID" value="NZ_BMUU01000001.1"/>
</dbReference>
<proteinExistence type="predicted"/>
<evidence type="ECO:0000313" key="1">
    <source>
        <dbReference type="EMBL" id="GGY13766.1"/>
    </source>
</evidence>
<keyword evidence="2" id="KW-1185">Reference proteome</keyword>
<sequence>MTELNIETRVEHLTRGLRRLASELLQVAAEHPDAARGRELSGAARVLTEGVLGRLDCAVVNAPAGPDPEVWDTVAGAAGGAAARVSTVGAVGSAPVDRAGPSGTAREQLVELYLGKYERWTEKPFFRSPHLSERQEVALLRLKWADGNVFATAPLWNDVVPQRGKRVRRLLHTKAERARRLHHCYVLDRDLDSPEGELAGQVADGCRAIQSSRVLRDGGFVEPYAFDRQMDGFRWRALVTAAGRGEHARTDLLAHLDRLEALAAAVLEADVAFRERNNGPAAHAKLTAASQAMTAAIQVLTA</sequence>
<comment type="caution">
    <text evidence="1">The sequence shown here is derived from an EMBL/GenBank/DDBJ whole genome shotgun (WGS) entry which is preliminary data.</text>
</comment>
<dbReference type="Proteomes" id="UP000600946">
    <property type="component" value="Unassembled WGS sequence"/>
</dbReference>
<organism evidence="1 2">
    <name type="scientific">Streptomyces xanthochromogenes</name>
    <dbReference type="NCBI Taxonomy" id="67384"/>
    <lineage>
        <taxon>Bacteria</taxon>
        <taxon>Bacillati</taxon>
        <taxon>Actinomycetota</taxon>
        <taxon>Actinomycetes</taxon>
        <taxon>Kitasatosporales</taxon>
        <taxon>Streptomycetaceae</taxon>
        <taxon>Streptomyces</taxon>
    </lineage>
</organism>
<dbReference type="GeneID" id="96288189"/>
<protein>
    <submittedName>
        <fullName evidence="1">Uncharacterized protein</fullName>
    </submittedName>
</protein>
<gene>
    <name evidence="1" type="ORF">GCM10010326_01360</name>
</gene>
<accession>A0ABQ2ZE26</accession>